<dbReference type="GO" id="GO:0008270">
    <property type="term" value="F:zinc ion binding"/>
    <property type="evidence" value="ECO:0007669"/>
    <property type="project" value="UniProtKB-KW"/>
</dbReference>
<dbReference type="GO" id="GO:0005634">
    <property type="term" value="C:nucleus"/>
    <property type="evidence" value="ECO:0007669"/>
    <property type="project" value="UniProtKB-SubCell"/>
</dbReference>
<keyword evidence="5" id="KW-0539">Nucleus</keyword>
<dbReference type="InterPro" id="IPR012337">
    <property type="entry name" value="RNaseH-like_sf"/>
</dbReference>
<evidence type="ECO:0000256" key="6">
    <source>
        <dbReference type="SAM" id="MobiDB-lite"/>
    </source>
</evidence>
<dbReference type="Pfam" id="PF05699">
    <property type="entry name" value="Dimer_Tnp_hAT"/>
    <property type="match status" value="1"/>
</dbReference>
<dbReference type="AlphaFoldDB" id="A0AB34KCN9"/>
<dbReference type="InterPro" id="IPR008906">
    <property type="entry name" value="HATC_C_dom"/>
</dbReference>
<evidence type="ECO:0000256" key="5">
    <source>
        <dbReference type="ARBA" id="ARBA00023242"/>
    </source>
</evidence>
<organism evidence="8 9">
    <name type="scientific">Cladosporium halotolerans</name>
    <dbReference type="NCBI Taxonomy" id="1052096"/>
    <lineage>
        <taxon>Eukaryota</taxon>
        <taxon>Fungi</taxon>
        <taxon>Dikarya</taxon>
        <taxon>Ascomycota</taxon>
        <taxon>Pezizomycotina</taxon>
        <taxon>Dothideomycetes</taxon>
        <taxon>Dothideomycetidae</taxon>
        <taxon>Cladosporiales</taxon>
        <taxon>Cladosporiaceae</taxon>
        <taxon>Cladosporium</taxon>
    </lineage>
</organism>
<dbReference type="PANTHER" id="PTHR46481">
    <property type="entry name" value="ZINC FINGER BED DOMAIN-CONTAINING PROTEIN 4"/>
    <property type="match status" value="1"/>
</dbReference>
<keyword evidence="2" id="KW-0479">Metal-binding</keyword>
<keyword evidence="9" id="KW-1185">Reference proteome</keyword>
<dbReference type="RefSeq" id="XP_069224785.1">
    <property type="nucleotide sequence ID" value="XM_069378262.1"/>
</dbReference>
<name>A0AB34KCN9_9PEZI</name>
<evidence type="ECO:0000313" key="8">
    <source>
        <dbReference type="EMBL" id="KAL1581676.1"/>
    </source>
</evidence>
<evidence type="ECO:0000256" key="3">
    <source>
        <dbReference type="ARBA" id="ARBA00022771"/>
    </source>
</evidence>
<dbReference type="InterPro" id="IPR052035">
    <property type="entry name" value="ZnF_BED_domain_contain"/>
</dbReference>
<keyword evidence="4" id="KW-0862">Zinc</keyword>
<evidence type="ECO:0000256" key="4">
    <source>
        <dbReference type="ARBA" id="ARBA00022833"/>
    </source>
</evidence>
<accession>A0AB34KCN9</accession>
<sequence>MNSPPRKVRKITQATLAFQLTPKCSKTPGKGSPELATRPKGCISPSPSTSNPSALASTPIPSTEVDDDDDEEEEIDTRNTVLASTRCTFTVPLHRPELSGYRRCFRSNRRLGGNKISWIYLHGVELEKRGPSGKWIKHWICRYCHEQGRIKVMNAQASTNCTRHLNDQHGIGLERLEESVQAQGRIEGFMDEHLWEERWREDYVNWIAKDDITLSQATSPHLQRLLARSGPKVTNLLPQRSSARRWLMDAYEQRKPEVAESLHTSLSDVSLSFDGWSSPNGLSLLGVVAHWIDKDCLLRNALIGMPRLEGQHSGEKIANAVSALIRDYGIQRKIGAFVLDNAANNDTAVEILAQEFGLDPAQCRLRCWGHTVNLVVKALLFGEGLAAFQKELSDAGDDESFDIWRRQHAIGKLHNIVRYIMRSDQRIQMFNEAQRDIADDITTFCYRLVKDTGIRWNSVYRMIARALLLENPIRSYCRQWRRQDTKAYDLSQDFLFEGDWEELRHYEELLLPFKLATERLEGKGNKLSLEGSHGALWEVLPAFDFLFMMLKIRADDVSKNPDLFVDHYRHCINHGFEKLKEYYGKSDHTRLYRAAIALHPCYRNDYFANAWAKVPRSRSEIKNAQNAVAACYTEFLSTLRKSENFSTGSHSEPATDTSIKETDDIYAQFDNFFNTVRRNATISAERCKKKRKREDSELDRFLELSLEDLNVTDLYKNQPIAWWRDFGQRMFPTLAKLAFKLLAIPGMSAECERAFSQAKRMITDERFNLKQDVIEAGQCLKSWLINKVANGQKAWDTLQQVQMENVRESVSASKESPGRVDTDMVSASGLDECLVFIP</sequence>
<evidence type="ECO:0000256" key="2">
    <source>
        <dbReference type="ARBA" id="ARBA00022723"/>
    </source>
</evidence>
<protein>
    <recommendedName>
        <fullName evidence="7">HAT C-terminal dimerisation domain-containing protein</fullName>
    </recommendedName>
</protein>
<feature type="domain" description="HAT C-terminal dimerisation" evidence="7">
    <location>
        <begin position="698"/>
        <end position="784"/>
    </location>
</feature>
<dbReference type="PANTHER" id="PTHR46481:SF10">
    <property type="entry name" value="ZINC FINGER BED DOMAIN-CONTAINING PROTEIN 39"/>
    <property type="match status" value="1"/>
</dbReference>
<dbReference type="Proteomes" id="UP000803884">
    <property type="component" value="Unassembled WGS sequence"/>
</dbReference>
<feature type="region of interest" description="Disordered" evidence="6">
    <location>
        <begin position="19"/>
        <end position="79"/>
    </location>
</feature>
<keyword evidence="3" id="KW-0863">Zinc-finger</keyword>
<comment type="subcellular location">
    <subcellularLocation>
        <location evidence="1">Nucleus</location>
    </subcellularLocation>
</comment>
<evidence type="ECO:0000259" key="7">
    <source>
        <dbReference type="Pfam" id="PF05699"/>
    </source>
</evidence>
<dbReference type="SUPFAM" id="SSF53098">
    <property type="entry name" value="Ribonuclease H-like"/>
    <property type="match status" value="1"/>
</dbReference>
<dbReference type="EMBL" id="JAAQHG020000279">
    <property type="protein sequence ID" value="KAL1581676.1"/>
    <property type="molecule type" value="Genomic_DNA"/>
</dbReference>
<gene>
    <name evidence="8" type="ORF">WHR41_09660</name>
</gene>
<proteinExistence type="predicted"/>
<evidence type="ECO:0000313" key="9">
    <source>
        <dbReference type="Proteomes" id="UP000803884"/>
    </source>
</evidence>
<comment type="caution">
    <text evidence="8">The sequence shown here is derived from an EMBL/GenBank/DDBJ whole genome shotgun (WGS) entry which is preliminary data.</text>
</comment>
<dbReference type="GeneID" id="96011100"/>
<dbReference type="GO" id="GO:0046983">
    <property type="term" value="F:protein dimerization activity"/>
    <property type="evidence" value="ECO:0007669"/>
    <property type="project" value="InterPro"/>
</dbReference>
<feature type="compositionally biased region" description="Acidic residues" evidence="6">
    <location>
        <begin position="64"/>
        <end position="75"/>
    </location>
</feature>
<evidence type="ECO:0000256" key="1">
    <source>
        <dbReference type="ARBA" id="ARBA00004123"/>
    </source>
</evidence>
<reference evidence="8 9" key="1">
    <citation type="journal article" date="2020" name="Microbiol. Resour. Announc.">
        <title>Draft Genome Sequence of a Cladosporium Species Isolated from the Mesophotic Ascidian Didemnum maculosum.</title>
        <authorList>
            <person name="Gioti A."/>
            <person name="Siaperas R."/>
            <person name="Nikolaivits E."/>
            <person name="Le Goff G."/>
            <person name="Ouazzani J."/>
            <person name="Kotoulas G."/>
            <person name="Topakas E."/>
        </authorList>
    </citation>
    <scope>NUCLEOTIDE SEQUENCE [LARGE SCALE GENOMIC DNA]</scope>
    <source>
        <strain evidence="8 9">TM138-S3</strain>
    </source>
</reference>
<feature type="compositionally biased region" description="Polar residues" evidence="6">
    <location>
        <begin position="45"/>
        <end position="61"/>
    </location>
</feature>